<organism evidence="3 4">
    <name type="scientific">Weissella oryzae (strain DSM 25784 / JCM 18191 / LMG 30913 / SG25)</name>
    <dbReference type="NCBI Taxonomy" id="1329250"/>
    <lineage>
        <taxon>Bacteria</taxon>
        <taxon>Bacillati</taxon>
        <taxon>Bacillota</taxon>
        <taxon>Bacilli</taxon>
        <taxon>Lactobacillales</taxon>
        <taxon>Lactobacillaceae</taxon>
        <taxon>Weissella</taxon>
    </lineage>
</organism>
<feature type="region of interest" description="Disordered" evidence="1">
    <location>
        <begin position="34"/>
        <end position="54"/>
    </location>
</feature>
<keyword evidence="4" id="KW-1185">Reference proteome</keyword>
<feature type="transmembrane region" description="Helical" evidence="2">
    <location>
        <begin position="7"/>
        <end position="29"/>
    </location>
</feature>
<protein>
    <submittedName>
        <fullName evidence="3">Putative two-component histidine kinase</fullName>
    </submittedName>
</protein>
<proteinExistence type="predicted"/>
<evidence type="ECO:0000256" key="2">
    <source>
        <dbReference type="SAM" id="Phobius"/>
    </source>
</evidence>
<dbReference type="STRING" id="1329250.WOSG25_200110"/>
<name>A0A069CWT3_WEIOS</name>
<keyword evidence="2" id="KW-0472">Membrane</keyword>
<gene>
    <name evidence="3" type="ORF">WOSG25_200110</name>
</gene>
<dbReference type="GO" id="GO:0016301">
    <property type="term" value="F:kinase activity"/>
    <property type="evidence" value="ECO:0007669"/>
    <property type="project" value="UniProtKB-KW"/>
</dbReference>
<keyword evidence="2" id="KW-0812">Transmembrane</keyword>
<evidence type="ECO:0000313" key="4">
    <source>
        <dbReference type="Proteomes" id="UP000030643"/>
    </source>
</evidence>
<sequence length="180" mass="19894">MSNKTKIILVSIVGVIVVFGIGALAGNLMHSNSNTTAKSTSVSTKSSTKATSSSTKEYVEGKDYTVERTQIDGVTNSTVDTALLKAGYATNQNNNLSNYMKKYSAVEVYYDSRPELLSPVLDFVFLDKDGQRDIFSNPPTSYKLDDEVVHSNDSFTTSKNINESDYQKLVWKFTNKDLTK</sequence>
<keyword evidence="3" id="KW-0418">Kinase</keyword>
<reference evidence="4" key="1">
    <citation type="journal article" date="2014" name="Genome Announc.">
        <title>Draft genome sequence of Weissella oryzae SG25T, isolated from fermented rice grains.</title>
        <authorList>
            <person name="Tanizawa Y."/>
            <person name="Fujisawa T."/>
            <person name="Mochizuki T."/>
            <person name="Kaminuma E."/>
            <person name="Suzuki Y."/>
            <person name="Nakamura Y."/>
            <person name="Tohno M."/>
        </authorList>
    </citation>
    <scope>NUCLEOTIDE SEQUENCE [LARGE SCALE GENOMIC DNA]</scope>
    <source>
        <strain evidence="4">DSM 25784 / JCM 18191 / LMG 30913 / SG25</strain>
    </source>
</reference>
<keyword evidence="2" id="KW-1133">Transmembrane helix</keyword>
<evidence type="ECO:0000256" key="1">
    <source>
        <dbReference type="SAM" id="MobiDB-lite"/>
    </source>
</evidence>
<accession>A0A069CWT3</accession>
<dbReference type="EMBL" id="DF820503">
    <property type="protein sequence ID" value="GAK31929.1"/>
    <property type="molecule type" value="Genomic_DNA"/>
</dbReference>
<dbReference type="AlphaFoldDB" id="A0A069CWT3"/>
<dbReference type="Proteomes" id="UP000030643">
    <property type="component" value="Unassembled WGS sequence"/>
</dbReference>
<dbReference type="RefSeq" id="WP_027699839.1">
    <property type="nucleotide sequence ID" value="NZ_DF820503.1"/>
</dbReference>
<keyword evidence="3" id="KW-0808">Transferase</keyword>
<evidence type="ECO:0000313" key="3">
    <source>
        <dbReference type="EMBL" id="GAK31929.1"/>
    </source>
</evidence>